<sequence>MRGRGVSWSDDKSQWGRAPQNAQTITQIRRQRQHPLRCRIGAGKLTPGEVRAKRRSWFLYMLRGTWGKPVIRRRAVDETHSRVSVCGADQRSLSVCGVGGLE</sequence>
<protein>
    <submittedName>
        <fullName evidence="2">Uncharacterized protein</fullName>
    </submittedName>
</protein>
<organism evidence="2 3">
    <name type="scientific">Oedothorax gibbosus</name>
    <dbReference type="NCBI Taxonomy" id="931172"/>
    <lineage>
        <taxon>Eukaryota</taxon>
        <taxon>Metazoa</taxon>
        <taxon>Ecdysozoa</taxon>
        <taxon>Arthropoda</taxon>
        <taxon>Chelicerata</taxon>
        <taxon>Arachnida</taxon>
        <taxon>Araneae</taxon>
        <taxon>Araneomorphae</taxon>
        <taxon>Entelegynae</taxon>
        <taxon>Araneoidea</taxon>
        <taxon>Linyphiidae</taxon>
        <taxon>Erigoninae</taxon>
        <taxon>Oedothorax</taxon>
    </lineage>
</organism>
<proteinExistence type="predicted"/>
<dbReference type="EMBL" id="JAFNEN010000602">
    <property type="protein sequence ID" value="KAG8179796.1"/>
    <property type="molecule type" value="Genomic_DNA"/>
</dbReference>
<name>A0AAV6U773_9ARAC</name>
<comment type="caution">
    <text evidence="2">The sequence shown here is derived from an EMBL/GenBank/DDBJ whole genome shotgun (WGS) entry which is preliminary data.</text>
</comment>
<evidence type="ECO:0000256" key="1">
    <source>
        <dbReference type="SAM" id="MobiDB-lite"/>
    </source>
</evidence>
<keyword evidence="3" id="KW-1185">Reference proteome</keyword>
<feature type="region of interest" description="Disordered" evidence="1">
    <location>
        <begin position="1"/>
        <end position="30"/>
    </location>
</feature>
<evidence type="ECO:0000313" key="2">
    <source>
        <dbReference type="EMBL" id="KAG8179796.1"/>
    </source>
</evidence>
<dbReference type="Proteomes" id="UP000827092">
    <property type="component" value="Unassembled WGS sequence"/>
</dbReference>
<evidence type="ECO:0000313" key="3">
    <source>
        <dbReference type="Proteomes" id="UP000827092"/>
    </source>
</evidence>
<dbReference type="AlphaFoldDB" id="A0AAV6U773"/>
<reference evidence="2 3" key="1">
    <citation type="journal article" date="2022" name="Nat. Ecol. Evol.">
        <title>A masculinizing supergene underlies an exaggerated male reproductive morph in a spider.</title>
        <authorList>
            <person name="Hendrickx F."/>
            <person name="De Corte Z."/>
            <person name="Sonet G."/>
            <person name="Van Belleghem S.M."/>
            <person name="Kostlbacher S."/>
            <person name="Vangestel C."/>
        </authorList>
    </citation>
    <scope>NUCLEOTIDE SEQUENCE [LARGE SCALE GENOMIC DNA]</scope>
    <source>
        <strain evidence="2">W744_W776</strain>
    </source>
</reference>
<accession>A0AAV6U773</accession>
<gene>
    <name evidence="2" type="ORF">JTE90_024072</name>
</gene>